<keyword evidence="1" id="KW-1133">Transmembrane helix</keyword>
<keyword evidence="1" id="KW-0472">Membrane</keyword>
<dbReference type="EMBL" id="FRAC01000028">
    <property type="protein sequence ID" value="SHL26803.1"/>
    <property type="molecule type" value="Genomic_DNA"/>
</dbReference>
<keyword evidence="3" id="KW-1185">Reference proteome</keyword>
<evidence type="ECO:0000313" key="2">
    <source>
        <dbReference type="EMBL" id="SHL26803.1"/>
    </source>
</evidence>
<keyword evidence="1" id="KW-0812">Transmembrane</keyword>
<accession>A0A1M6Z8R5</accession>
<protein>
    <submittedName>
        <fullName evidence="2">Uncharacterized protein</fullName>
    </submittedName>
</protein>
<dbReference type="Proteomes" id="UP000184386">
    <property type="component" value="Unassembled WGS sequence"/>
</dbReference>
<evidence type="ECO:0000256" key="1">
    <source>
        <dbReference type="SAM" id="Phobius"/>
    </source>
</evidence>
<proteinExistence type="predicted"/>
<feature type="transmembrane region" description="Helical" evidence="1">
    <location>
        <begin position="42"/>
        <end position="66"/>
    </location>
</feature>
<name>A0A1M6Z8R5_9FIRM</name>
<reference evidence="2 3" key="1">
    <citation type="submission" date="2016-11" db="EMBL/GenBank/DDBJ databases">
        <authorList>
            <person name="Jaros S."/>
            <person name="Januszkiewicz K."/>
            <person name="Wedrychowicz H."/>
        </authorList>
    </citation>
    <scope>NUCLEOTIDE SEQUENCE [LARGE SCALE GENOMIC DNA]</scope>
    <source>
        <strain evidence="2 3">DSM 15929</strain>
    </source>
</reference>
<gene>
    <name evidence="2" type="ORF">SAMN02745136_04506</name>
</gene>
<dbReference type="AlphaFoldDB" id="A0A1M6Z8R5"/>
<evidence type="ECO:0000313" key="3">
    <source>
        <dbReference type="Proteomes" id="UP000184386"/>
    </source>
</evidence>
<sequence length="94" mass="11140">MILNNPLYYPNYITLNKTTACHIVNFHLKIFMLVNRRIYSKIMILGLIIAILLFVVLLKVFHVIFIHKFRKGMMLNIDKKNTSPLIIFPLQSFF</sequence>
<organism evidence="2 3">
    <name type="scientific">Anaerocolumna jejuensis DSM 15929</name>
    <dbReference type="NCBI Taxonomy" id="1121322"/>
    <lineage>
        <taxon>Bacteria</taxon>
        <taxon>Bacillati</taxon>
        <taxon>Bacillota</taxon>
        <taxon>Clostridia</taxon>
        <taxon>Lachnospirales</taxon>
        <taxon>Lachnospiraceae</taxon>
        <taxon>Anaerocolumna</taxon>
    </lineage>
</organism>